<name>A0A0A8ZC79_ARUDO</name>
<proteinExistence type="predicted"/>
<reference evidence="1" key="1">
    <citation type="submission" date="2014-09" db="EMBL/GenBank/DDBJ databases">
        <authorList>
            <person name="Magalhaes I.L.F."/>
            <person name="Oliveira U."/>
            <person name="Santos F.R."/>
            <person name="Vidigal T.H.D.A."/>
            <person name="Brescovit A.D."/>
            <person name="Santos A.J."/>
        </authorList>
    </citation>
    <scope>NUCLEOTIDE SEQUENCE</scope>
    <source>
        <tissue evidence="1">Shoot tissue taken approximately 20 cm above the soil surface</tissue>
    </source>
</reference>
<protein>
    <submittedName>
        <fullName evidence="1">Uncharacterized protein</fullName>
    </submittedName>
</protein>
<accession>A0A0A8ZC79</accession>
<sequence length="37" mass="4081">MQSESSFASFLALFKPITSFCTESSSIPVLCTELSKY</sequence>
<reference evidence="1" key="2">
    <citation type="journal article" date="2015" name="Data Brief">
        <title>Shoot transcriptome of the giant reed, Arundo donax.</title>
        <authorList>
            <person name="Barrero R.A."/>
            <person name="Guerrero F.D."/>
            <person name="Moolhuijzen P."/>
            <person name="Goolsby J.A."/>
            <person name="Tidwell J."/>
            <person name="Bellgard S.E."/>
            <person name="Bellgard M.I."/>
        </authorList>
    </citation>
    <scope>NUCLEOTIDE SEQUENCE</scope>
    <source>
        <tissue evidence="1">Shoot tissue taken approximately 20 cm above the soil surface</tissue>
    </source>
</reference>
<dbReference type="AlphaFoldDB" id="A0A0A8ZC79"/>
<dbReference type="EMBL" id="GBRH01263555">
    <property type="protein sequence ID" value="JAD34340.1"/>
    <property type="molecule type" value="Transcribed_RNA"/>
</dbReference>
<evidence type="ECO:0000313" key="1">
    <source>
        <dbReference type="EMBL" id="JAD34340.1"/>
    </source>
</evidence>
<organism evidence="1">
    <name type="scientific">Arundo donax</name>
    <name type="common">Giant reed</name>
    <name type="synonym">Donax arundinaceus</name>
    <dbReference type="NCBI Taxonomy" id="35708"/>
    <lineage>
        <taxon>Eukaryota</taxon>
        <taxon>Viridiplantae</taxon>
        <taxon>Streptophyta</taxon>
        <taxon>Embryophyta</taxon>
        <taxon>Tracheophyta</taxon>
        <taxon>Spermatophyta</taxon>
        <taxon>Magnoliopsida</taxon>
        <taxon>Liliopsida</taxon>
        <taxon>Poales</taxon>
        <taxon>Poaceae</taxon>
        <taxon>PACMAD clade</taxon>
        <taxon>Arundinoideae</taxon>
        <taxon>Arundineae</taxon>
        <taxon>Arundo</taxon>
    </lineage>
</organism>